<evidence type="ECO:0000256" key="1">
    <source>
        <dbReference type="ARBA" id="ARBA00022723"/>
    </source>
</evidence>
<evidence type="ECO:0000313" key="5">
    <source>
        <dbReference type="EMBL" id="PUE02992.1"/>
    </source>
</evidence>
<feature type="domain" description="4Fe-4S ferredoxin-type" evidence="4">
    <location>
        <begin position="617"/>
        <end position="646"/>
    </location>
</feature>
<dbReference type="InterPro" id="IPR009051">
    <property type="entry name" value="Helical_ferredxn"/>
</dbReference>
<dbReference type="Gene3D" id="3.30.70.20">
    <property type="match status" value="1"/>
</dbReference>
<gene>
    <name evidence="5" type="ORF">C3L24_05200</name>
</gene>
<reference evidence="5 6" key="1">
    <citation type="submission" date="2018-01" db="EMBL/GenBank/DDBJ databases">
        <title>Novel co-symbiosis in the lucinid bivalve Phacoides pectinatus.</title>
        <authorList>
            <person name="Lim S.J."/>
            <person name="Davis B.G."/>
            <person name="Gill D.E."/>
            <person name="Engel A.S."/>
            <person name="Anderson L.C."/>
            <person name="Campbell B.J."/>
        </authorList>
    </citation>
    <scope>NUCLEOTIDE SEQUENCE [LARGE SCALE GENOMIC DNA]</scope>
    <source>
        <strain evidence="5">N3_P5</strain>
    </source>
</reference>
<keyword evidence="2" id="KW-0408">Iron</keyword>
<sequence length="647" mass="70006">MATPSEEMKQLNFRRFEDGNNEWDAWDEKIFNEDTSHKCPTYVHKTPPCQGSCPSGHDIRGWLAIVRGQEKPVEGMDWKEYAFRRATDSNPFPSMMGRVCPAPCQGGCNRNDVEDFVGINSVEQFIGDTALVEGYKFSAGTDTGKKVAIIGGGPAGMAAAFQLRKLGHGATVFEKDSELGGMMRYGIPNYRISHEKLAAEMQRIVDMGVEVRTGVRVGTDVAVADLEKEYDAVLWALGCQSGRGLPVDGWDGTPNCVSGVAYLKAFNSGRMKATGNKVVCIGGGDTSIDVISVARRIGHNAAIGNPEDIVNDESIVHDQAIADGAGQAEATLTSLFTKDKMFAAEHEINDALQEGCTILDGVMPLEVIVGADGRATGLKVCDCTMDGMTPVPVEGTERVLEADLIVSAIGQGGDMVGIEEMANDRSLIDSDKNYQVPGKPGHFVAGDIIRPHLLTTAIGQAAVAVQSIDSYMKNKELGKRPKIDVHHFSLLGKLHEAGLDPEAYDPGAGDLRGTSAAKFAVHNYEDRSFAEVIPSSALFLGHFKLVPRHIRTEDVPSGDEVLHHFKERMNGLSEEDTVAEAKRCMSCGMCFECDNCVIFCPQDAVFRVRKNESTTGRYVDTDYTKCVGCHVCTDVCPTGYIQMGLGE</sequence>
<dbReference type="Pfam" id="PF12838">
    <property type="entry name" value="Fer4_7"/>
    <property type="match status" value="1"/>
</dbReference>
<dbReference type="PROSITE" id="PS00198">
    <property type="entry name" value="4FE4S_FER_1"/>
    <property type="match status" value="1"/>
</dbReference>
<evidence type="ECO:0000259" key="4">
    <source>
        <dbReference type="PROSITE" id="PS51379"/>
    </source>
</evidence>
<dbReference type="PROSITE" id="PS51379">
    <property type="entry name" value="4FE4S_FER_2"/>
    <property type="match status" value="1"/>
</dbReference>
<dbReference type="InterPro" id="IPR036188">
    <property type="entry name" value="FAD/NAD-bd_sf"/>
</dbReference>
<protein>
    <submittedName>
        <fullName evidence="5">Glutamate synthase</fullName>
    </submittedName>
</protein>
<evidence type="ECO:0000256" key="3">
    <source>
        <dbReference type="ARBA" id="ARBA00023014"/>
    </source>
</evidence>
<dbReference type="AlphaFoldDB" id="A0A657Q0Q5"/>
<dbReference type="PANTHER" id="PTHR43100:SF2">
    <property type="entry name" value="BNAA03G19380D PROTEIN"/>
    <property type="match status" value="1"/>
</dbReference>
<dbReference type="InterPro" id="IPR017896">
    <property type="entry name" value="4Fe4S_Fe-S-bd"/>
</dbReference>
<dbReference type="InterPro" id="IPR028261">
    <property type="entry name" value="DPD_II"/>
</dbReference>
<proteinExistence type="predicted"/>
<organism evidence="5 6">
    <name type="scientific">Candidatus Sedimenticola endophacoides</name>
    <dbReference type="NCBI Taxonomy" id="2548426"/>
    <lineage>
        <taxon>Bacteria</taxon>
        <taxon>Pseudomonadati</taxon>
        <taxon>Pseudomonadota</taxon>
        <taxon>Gammaproteobacteria</taxon>
        <taxon>Chromatiales</taxon>
        <taxon>Sedimenticolaceae</taxon>
        <taxon>Sedimenticola</taxon>
    </lineage>
</organism>
<dbReference type="Pfam" id="PF07992">
    <property type="entry name" value="Pyr_redox_2"/>
    <property type="match status" value="1"/>
</dbReference>
<dbReference type="PRINTS" id="PR00419">
    <property type="entry name" value="ADXRDTASE"/>
</dbReference>
<keyword evidence="1" id="KW-0479">Metal-binding</keyword>
<dbReference type="SUPFAM" id="SSF54862">
    <property type="entry name" value="4Fe-4S ferredoxins"/>
    <property type="match status" value="1"/>
</dbReference>
<dbReference type="PANTHER" id="PTHR43100">
    <property type="entry name" value="GLUTAMATE SYNTHASE [NADPH] SMALL CHAIN"/>
    <property type="match status" value="1"/>
</dbReference>
<dbReference type="Pfam" id="PF14691">
    <property type="entry name" value="Fer4_20"/>
    <property type="match status" value="1"/>
</dbReference>
<dbReference type="Proteomes" id="UP000250928">
    <property type="component" value="Unassembled WGS sequence"/>
</dbReference>
<evidence type="ECO:0000256" key="2">
    <source>
        <dbReference type="ARBA" id="ARBA00023004"/>
    </source>
</evidence>
<dbReference type="GO" id="GO:0046872">
    <property type="term" value="F:metal ion binding"/>
    <property type="evidence" value="ECO:0007669"/>
    <property type="project" value="UniProtKB-KW"/>
</dbReference>
<dbReference type="InterPro" id="IPR051394">
    <property type="entry name" value="Glutamate_Synthase"/>
</dbReference>
<evidence type="ECO:0000313" key="6">
    <source>
        <dbReference type="Proteomes" id="UP000250928"/>
    </source>
</evidence>
<dbReference type="InterPro" id="IPR023753">
    <property type="entry name" value="FAD/NAD-binding_dom"/>
</dbReference>
<comment type="caution">
    <text evidence="5">The sequence shown here is derived from an EMBL/GenBank/DDBJ whole genome shotgun (WGS) entry which is preliminary data.</text>
</comment>
<dbReference type="GO" id="GO:0016491">
    <property type="term" value="F:oxidoreductase activity"/>
    <property type="evidence" value="ECO:0007669"/>
    <property type="project" value="InterPro"/>
</dbReference>
<accession>A0A657Q0Q5</accession>
<dbReference type="InterPro" id="IPR017900">
    <property type="entry name" value="4Fe4S_Fe_S_CS"/>
</dbReference>
<dbReference type="EMBL" id="PQCO01000169">
    <property type="protein sequence ID" value="PUE02992.1"/>
    <property type="molecule type" value="Genomic_DNA"/>
</dbReference>
<dbReference type="Gene3D" id="1.10.1060.10">
    <property type="entry name" value="Alpha-helical ferredoxin"/>
    <property type="match status" value="1"/>
</dbReference>
<keyword evidence="3" id="KW-0411">Iron-sulfur</keyword>
<dbReference type="GO" id="GO:0051536">
    <property type="term" value="F:iron-sulfur cluster binding"/>
    <property type="evidence" value="ECO:0007669"/>
    <property type="project" value="UniProtKB-KW"/>
</dbReference>
<dbReference type="NCBIfam" id="NF009410">
    <property type="entry name" value="PRK12771.1"/>
    <property type="match status" value="1"/>
</dbReference>
<name>A0A657Q0Q5_9GAMM</name>
<dbReference type="SUPFAM" id="SSF51971">
    <property type="entry name" value="Nucleotide-binding domain"/>
    <property type="match status" value="1"/>
</dbReference>
<dbReference type="Gene3D" id="3.50.50.60">
    <property type="entry name" value="FAD/NAD(P)-binding domain"/>
    <property type="match status" value="2"/>
</dbReference>